<comment type="caution">
    <text evidence="1">The sequence shown here is derived from an EMBL/GenBank/DDBJ whole genome shotgun (WGS) entry which is preliminary data.</text>
</comment>
<evidence type="ECO:0000313" key="2">
    <source>
        <dbReference type="Proteomes" id="UP001280581"/>
    </source>
</evidence>
<organism evidence="1 2">
    <name type="scientific">Pseudopithomyces chartarum</name>
    <dbReference type="NCBI Taxonomy" id="1892770"/>
    <lineage>
        <taxon>Eukaryota</taxon>
        <taxon>Fungi</taxon>
        <taxon>Dikarya</taxon>
        <taxon>Ascomycota</taxon>
        <taxon>Pezizomycotina</taxon>
        <taxon>Dothideomycetes</taxon>
        <taxon>Pleosporomycetidae</taxon>
        <taxon>Pleosporales</taxon>
        <taxon>Massarineae</taxon>
        <taxon>Didymosphaeriaceae</taxon>
        <taxon>Pseudopithomyces</taxon>
    </lineage>
</organism>
<gene>
    <name evidence="1" type="ORF">GRF29_185g249238</name>
</gene>
<sequence length="122" mass="12343">MSKDNRSVINVIDIFAGFKGAGEAIPRVVHDDVDAVEFLHCGGEGLVDGILHCHVEVDEEAVGGGGVGEGELGGVAGGGYHVVAFLEDDLDEFVAEAGGGAGDEEDAGGIVGGMVSRGEWGY</sequence>
<reference evidence="1 2" key="1">
    <citation type="submission" date="2021-02" db="EMBL/GenBank/DDBJ databases">
        <title>Genome assembly of Pseudopithomyces chartarum.</title>
        <authorList>
            <person name="Jauregui R."/>
            <person name="Singh J."/>
            <person name="Voisey C."/>
        </authorList>
    </citation>
    <scope>NUCLEOTIDE SEQUENCE [LARGE SCALE GENOMIC DNA]</scope>
    <source>
        <strain evidence="1 2">AGR01</strain>
    </source>
</reference>
<name>A0AAN6LSH0_9PLEO</name>
<dbReference type="EMBL" id="WVTA01000016">
    <property type="protein sequence ID" value="KAK3201241.1"/>
    <property type="molecule type" value="Genomic_DNA"/>
</dbReference>
<evidence type="ECO:0000313" key="1">
    <source>
        <dbReference type="EMBL" id="KAK3201241.1"/>
    </source>
</evidence>
<proteinExistence type="predicted"/>
<dbReference type="AlphaFoldDB" id="A0AAN6LSH0"/>
<protein>
    <submittedName>
        <fullName evidence="1">Uncharacterized protein</fullName>
    </submittedName>
</protein>
<accession>A0AAN6LSH0</accession>
<keyword evidence="2" id="KW-1185">Reference proteome</keyword>
<dbReference type="Proteomes" id="UP001280581">
    <property type="component" value="Unassembled WGS sequence"/>
</dbReference>